<dbReference type="PROSITE" id="PS50927">
    <property type="entry name" value="BULB_LECTIN"/>
    <property type="match status" value="1"/>
</dbReference>
<evidence type="ECO:0000256" key="20">
    <source>
        <dbReference type="SAM" id="Phobius"/>
    </source>
</evidence>
<keyword evidence="9 18" id="KW-0418">Kinase</keyword>
<dbReference type="HOGENOM" id="CLU_000288_116_2_1"/>
<dbReference type="InterPro" id="IPR008271">
    <property type="entry name" value="Ser/Thr_kinase_AS"/>
</dbReference>
<dbReference type="GO" id="GO:0004674">
    <property type="term" value="F:protein serine/threonine kinase activity"/>
    <property type="evidence" value="ECO:0007669"/>
    <property type="project" value="UniProtKB-KW"/>
</dbReference>
<evidence type="ECO:0000259" key="22">
    <source>
        <dbReference type="PROSITE" id="PS50011"/>
    </source>
</evidence>
<organism evidence="24 26">
    <name type="scientific">Medicago truncatula</name>
    <name type="common">Barrel medic</name>
    <name type="synonym">Medicago tribuloides</name>
    <dbReference type="NCBI Taxonomy" id="3880"/>
    <lineage>
        <taxon>Eukaryota</taxon>
        <taxon>Viridiplantae</taxon>
        <taxon>Streptophyta</taxon>
        <taxon>Embryophyta</taxon>
        <taxon>Tracheophyta</taxon>
        <taxon>Spermatophyta</taxon>
        <taxon>Magnoliopsida</taxon>
        <taxon>eudicotyledons</taxon>
        <taxon>Gunneridae</taxon>
        <taxon>Pentapetalae</taxon>
        <taxon>rosids</taxon>
        <taxon>fabids</taxon>
        <taxon>Fabales</taxon>
        <taxon>Fabaceae</taxon>
        <taxon>Papilionoideae</taxon>
        <taxon>50 kb inversion clade</taxon>
        <taxon>NPAAA clade</taxon>
        <taxon>Hologalegina</taxon>
        <taxon>IRL clade</taxon>
        <taxon>Trifolieae</taxon>
        <taxon>Medicago</taxon>
    </lineage>
</organism>
<evidence type="ECO:0000256" key="5">
    <source>
        <dbReference type="ARBA" id="ARBA00022692"/>
    </source>
</evidence>
<evidence type="ECO:0000256" key="16">
    <source>
        <dbReference type="ARBA" id="ARBA00047899"/>
    </source>
</evidence>
<feature type="signal peptide" evidence="21">
    <location>
        <begin position="1"/>
        <end position="23"/>
    </location>
</feature>
<evidence type="ECO:0000256" key="19">
    <source>
        <dbReference type="PROSITE-ProRule" id="PRU10141"/>
    </source>
</evidence>
<dbReference type="InterPro" id="IPR036426">
    <property type="entry name" value="Bulb-type_lectin_dom_sf"/>
</dbReference>
<evidence type="ECO:0000313" key="26">
    <source>
        <dbReference type="Proteomes" id="UP000002051"/>
    </source>
</evidence>
<feature type="transmembrane region" description="Helical" evidence="20">
    <location>
        <begin position="431"/>
        <end position="454"/>
    </location>
</feature>
<dbReference type="FunFam" id="1.10.510.10:FF:000237">
    <property type="entry name" value="G-type lectin S-receptor-like serine/threonine-protein kinase"/>
    <property type="match status" value="1"/>
</dbReference>
<dbReference type="InterPro" id="IPR000719">
    <property type="entry name" value="Prot_kinase_dom"/>
</dbReference>
<keyword evidence="2 18" id="KW-0723">Serine/threonine-protein kinase</keyword>
<dbReference type="Pfam" id="PF00954">
    <property type="entry name" value="S_locus_glycop"/>
    <property type="match status" value="1"/>
</dbReference>
<dbReference type="eggNOG" id="ENOG502QVP7">
    <property type="taxonomic scope" value="Eukaryota"/>
</dbReference>
<dbReference type="SUPFAM" id="SSF51110">
    <property type="entry name" value="alpha-D-mannose-specific plant lectins"/>
    <property type="match status" value="1"/>
</dbReference>
<evidence type="ECO:0000256" key="11">
    <source>
        <dbReference type="ARBA" id="ARBA00022989"/>
    </source>
</evidence>
<evidence type="ECO:0000256" key="2">
    <source>
        <dbReference type="ARBA" id="ARBA00022527"/>
    </source>
</evidence>
<dbReference type="Gene3D" id="2.90.10.30">
    <property type="match status" value="1"/>
</dbReference>
<dbReference type="AlphaFoldDB" id="G7K2D3"/>
<feature type="domain" description="Protein kinase" evidence="22">
    <location>
        <begin position="491"/>
        <end position="770"/>
    </location>
</feature>
<name>G7K2D3_MEDTR</name>
<dbReference type="EC" id="2.7.11.1" evidence="18"/>
<dbReference type="PaxDb" id="3880-AES93667"/>
<reference evidence="24 26" key="1">
    <citation type="journal article" date="2011" name="Nature">
        <title>The Medicago genome provides insight into the evolution of rhizobial symbioses.</title>
        <authorList>
            <person name="Young N.D."/>
            <person name="Debelle F."/>
            <person name="Oldroyd G.E."/>
            <person name="Geurts R."/>
            <person name="Cannon S.B."/>
            <person name="Udvardi M.K."/>
            <person name="Benedito V.A."/>
            <person name="Mayer K.F."/>
            <person name="Gouzy J."/>
            <person name="Schoof H."/>
            <person name="Van de Peer Y."/>
            <person name="Proost S."/>
            <person name="Cook D.R."/>
            <person name="Meyers B.C."/>
            <person name="Spannagl M."/>
            <person name="Cheung F."/>
            <person name="De Mita S."/>
            <person name="Krishnakumar V."/>
            <person name="Gundlach H."/>
            <person name="Zhou S."/>
            <person name="Mudge J."/>
            <person name="Bharti A.K."/>
            <person name="Murray J.D."/>
            <person name="Naoumkina M.A."/>
            <person name="Rosen B."/>
            <person name="Silverstein K.A."/>
            <person name="Tang H."/>
            <person name="Rombauts S."/>
            <person name="Zhao P.X."/>
            <person name="Zhou P."/>
            <person name="Barbe V."/>
            <person name="Bardou P."/>
            <person name="Bechner M."/>
            <person name="Bellec A."/>
            <person name="Berger A."/>
            <person name="Berges H."/>
            <person name="Bidwell S."/>
            <person name="Bisseling T."/>
            <person name="Choisne N."/>
            <person name="Couloux A."/>
            <person name="Denny R."/>
            <person name="Deshpande S."/>
            <person name="Dai X."/>
            <person name="Doyle J.J."/>
            <person name="Dudez A.M."/>
            <person name="Farmer A.D."/>
            <person name="Fouteau S."/>
            <person name="Franken C."/>
            <person name="Gibelin C."/>
            <person name="Gish J."/>
            <person name="Goldstein S."/>
            <person name="Gonzalez A.J."/>
            <person name="Green P.J."/>
            <person name="Hallab A."/>
            <person name="Hartog M."/>
            <person name="Hua A."/>
            <person name="Humphray S.J."/>
            <person name="Jeong D.H."/>
            <person name="Jing Y."/>
            <person name="Jocker A."/>
            <person name="Kenton S.M."/>
            <person name="Kim D.J."/>
            <person name="Klee K."/>
            <person name="Lai H."/>
            <person name="Lang C."/>
            <person name="Lin S."/>
            <person name="Macmil S.L."/>
            <person name="Magdelenat G."/>
            <person name="Matthews L."/>
            <person name="McCorrison J."/>
            <person name="Monaghan E.L."/>
            <person name="Mun J.H."/>
            <person name="Najar F.Z."/>
            <person name="Nicholson C."/>
            <person name="Noirot C."/>
            <person name="O'Bleness M."/>
            <person name="Paule C.R."/>
            <person name="Poulain J."/>
            <person name="Prion F."/>
            <person name="Qin B."/>
            <person name="Qu C."/>
            <person name="Retzel E.F."/>
            <person name="Riddle C."/>
            <person name="Sallet E."/>
            <person name="Samain S."/>
            <person name="Samson N."/>
            <person name="Sanders I."/>
            <person name="Saurat O."/>
            <person name="Scarpelli C."/>
            <person name="Schiex T."/>
            <person name="Segurens B."/>
            <person name="Severin A.J."/>
            <person name="Sherrier D.J."/>
            <person name="Shi R."/>
            <person name="Sims S."/>
            <person name="Singer S.R."/>
            <person name="Sinharoy S."/>
            <person name="Sterck L."/>
            <person name="Viollet A."/>
            <person name="Wang B.B."/>
            <person name="Wang K."/>
            <person name="Wang M."/>
            <person name="Wang X."/>
            <person name="Warfsmann J."/>
            <person name="Weissenbach J."/>
            <person name="White D.D."/>
            <person name="White J.D."/>
            <person name="Wiley G.B."/>
            <person name="Wincker P."/>
            <person name="Xing Y."/>
            <person name="Yang L."/>
            <person name="Yao Z."/>
            <person name="Ying F."/>
            <person name="Zhai J."/>
            <person name="Zhou L."/>
            <person name="Zuber A."/>
            <person name="Denarie J."/>
            <person name="Dixon R.A."/>
            <person name="May G.D."/>
            <person name="Schwartz D.C."/>
            <person name="Rogers J."/>
            <person name="Quetier F."/>
            <person name="Town C.D."/>
            <person name="Roe B.A."/>
        </authorList>
    </citation>
    <scope>NUCLEOTIDE SEQUENCE [LARGE SCALE GENOMIC DNA]</scope>
    <source>
        <strain evidence="24">A17</strain>
        <strain evidence="25 26">cv. Jemalong A17</strain>
    </source>
</reference>
<dbReference type="GO" id="GO:0030246">
    <property type="term" value="F:carbohydrate binding"/>
    <property type="evidence" value="ECO:0007669"/>
    <property type="project" value="UniProtKB-KW"/>
</dbReference>
<evidence type="ECO:0000256" key="9">
    <source>
        <dbReference type="ARBA" id="ARBA00022777"/>
    </source>
</evidence>
<gene>
    <name evidence="24" type="ordered locus">MTR_5g006160</name>
</gene>
<keyword evidence="4 18" id="KW-0808">Transferase</keyword>
<dbReference type="PROSITE" id="PS00108">
    <property type="entry name" value="PROTEIN_KINASE_ST"/>
    <property type="match status" value="1"/>
</dbReference>
<dbReference type="Gene3D" id="2.90.10.10">
    <property type="entry name" value="Bulb-type lectin domain"/>
    <property type="match status" value="1"/>
</dbReference>
<protein>
    <recommendedName>
        <fullName evidence="18">Receptor-like serine/threonine-protein kinase</fullName>
        <ecNumber evidence="18">2.7.11.1</ecNumber>
    </recommendedName>
</protein>
<evidence type="ECO:0000256" key="7">
    <source>
        <dbReference type="ARBA" id="ARBA00022734"/>
    </source>
</evidence>
<dbReference type="PANTHER" id="PTHR47976:SF64">
    <property type="entry name" value="RECEPTOR-LIKE SERINE_THREONINE-PROTEIN KINASE"/>
    <property type="match status" value="1"/>
</dbReference>
<feature type="domain" description="Bulb-type lectin" evidence="23">
    <location>
        <begin position="23"/>
        <end position="142"/>
    </location>
</feature>
<evidence type="ECO:0000313" key="24">
    <source>
        <dbReference type="EMBL" id="AES93667.1"/>
    </source>
</evidence>
<accession>G7K2D3</accession>
<dbReference type="Pfam" id="PF00069">
    <property type="entry name" value="Pkinase"/>
    <property type="match status" value="1"/>
</dbReference>
<reference evidence="25" key="3">
    <citation type="submission" date="2015-04" db="UniProtKB">
        <authorList>
            <consortium name="EnsemblPlants"/>
        </authorList>
    </citation>
    <scope>IDENTIFICATION</scope>
    <source>
        <strain evidence="25">cv. Jemalong A17</strain>
    </source>
</reference>
<dbReference type="SMART" id="SM00108">
    <property type="entry name" value="B_lectin"/>
    <property type="match status" value="1"/>
</dbReference>
<dbReference type="SMART" id="SM00220">
    <property type="entry name" value="S_TKc"/>
    <property type="match status" value="1"/>
</dbReference>
<comment type="similarity">
    <text evidence="18">Belongs to the protein kinase superfamily. Ser/Thr protein kinase family.</text>
</comment>
<proteinExistence type="inferred from homology"/>
<dbReference type="InterPro" id="IPR017441">
    <property type="entry name" value="Protein_kinase_ATP_BS"/>
</dbReference>
<evidence type="ECO:0000256" key="3">
    <source>
        <dbReference type="ARBA" id="ARBA00022536"/>
    </source>
</evidence>
<comment type="subcellular location">
    <subcellularLocation>
        <location evidence="1">Membrane</location>
        <topology evidence="1">Single-pass type I membrane protein</topology>
    </subcellularLocation>
</comment>
<evidence type="ECO:0000256" key="12">
    <source>
        <dbReference type="ARBA" id="ARBA00023136"/>
    </source>
</evidence>
<dbReference type="InterPro" id="IPR011009">
    <property type="entry name" value="Kinase-like_dom_sf"/>
</dbReference>
<evidence type="ECO:0000256" key="18">
    <source>
        <dbReference type="PIRNR" id="PIRNR000641"/>
    </source>
</evidence>
<dbReference type="Pfam" id="PF01453">
    <property type="entry name" value="B_lectin"/>
    <property type="match status" value="1"/>
</dbReference>
<dbReference type="InterPro" id="IPR051343">
    <property type="entry name" value="G-type_lectin_kinases/EP1-like"/>
</dbReference>
<comment type="catalytic activity">
    <reaction evidence="17 18">
        <text>L-seryl-[protein] + ATP = O-phospho-L-seryl-[protein] + ADP + H(+)</text>
        <dbReference type="Rhea" id="RHEA:17989"/>
        <dbReference type="Rhea" id="RHEA-COMP:9863"/>
        <dbReference type="Rhea" id="RHEA-COMP:11604"/>
        <dbReference type="ChEBI" id="CHEBI:15378"/>
        <dbReference type="ChEBI" id="CHEBI:29999"/>
        <dbReference type="ChEBI" id="CHEBI:30616"/>
        <dbReference type="ChEBI" id="CHEBI:83421"/>
        <dbReference type="ChEBI" id="CHEBI:456216"/>
        <dbReference type="EC" id="2.7.11.1"/>
    </reaction>
</comment>
<dbReference type="EnsemblPlants" id="AES93667">
    <property type="protein sequence ID" value="AES93667"/>
    <property type="gene ID" value="MTR_5g006160"/>
</dbReference>
<evidence type="ECO:0000256" key="6">
    <source>
        <dbReference type="ARBA" id="ARBA00022729"/>
    </source>
</evidence>
<evidence type="ECO:0000256" key="17">
    <source>
        <dbReference type="ARBA" id="ARBA00048679"/>
    </source>
</evidence>
<comment type="catalytic activity">
    <reaction evidence="16 18">
        <text>L-threonyl-[protein] + ATP = O-phospho-L-threonyl-[protein] + ADP + H(+)</text>
        <dbReference type="Rhea" id="RHEA:46608"/>
        <dbReference type="Rhea" id="RHEA-COMP:11060"/>
        <dbReference type="Rhea" id="RHEA-COMP:11605"/>
        <dbReference type="ChEBI" id="CHEBI:15378"/>
        <dbReference type="ChEBI" id="CHEBI:30013"/>
        <dbReference type="ChEBI" id="CHEBI:30616"/>
        <dbReference type="ChEBI" id="CHEBI:61977"/>
        <dbReference type="ChEBI" id="CHEBI:456216"/>
        <dbReference type="EC" id="2.7.11.1"/>
    </reaction>
</comment>
<dbReference type="STRING" id="3880.G7K2D3"/>
<dbReference type="GO" id="GO:0048544">
    <property type="term" value="P:recognition of pollen"/>
    <property type="evidence" value="ECO:0007669"/>
    <property type="project" value="InterPro"/>
</dbReference>
<dbReference type="PROSITE" id="PS00107">
    <property type="entry name" value="PROTEIN_KINASE_ATP"/>
    <property type="match status" value="1"/>
</dbReference>
<dbReference type="InterPro" id="IPR001480">
    <property type="entry name" value="Bulb-type_lectin_dom"/>
</dbReference>
<dbReference type="GO" id="GO:0004672">
    <property type="term" value="F:protein kinase activity"/>
    <property type="evidence" value="ECO:0000318"/>
    <property type="project" value="GO_Central"/>
</dbReference>
<dbReference type="SUPFAM" id="SSF56112">
    <property type="entry name" value="Protein kinase-like (PK-like)"/>
    <property type="match status" value="1"/>
</dbReference>
<feature type="binding site" evidence="19">
    <location>
        <position position="523"/>
    </location>
    <ligand>
        <name>ATP</name>
        <dbReference type="ChEBI" id="CHEBI:30616"/>
    </ligand>
</feature>
<keyword evidence="12 20" id="KW-0472">Membrane</keyword>
<reference evidence="24 26" key="2">
    <citation type="journal article" date="2014" name="BMC Genomics">
        <title>An improved genome release (version Mt4.0) for the model legume Medicago truncatula.</title>
        <authorList>
            <person name="Tang H."/>
            <person name="Krishnakumar V."/>
            <person name="Bidwell S."/>
            <person name="Rosen B."/>
            <person name="Chan A."/>
            <person name="Zhou S."/>
            <person name="Gentzbittel L."/>
            <person name="Childs K.L."/>
            <person name="Yandell M."/>
            <person name="Gundlach H."/>
            <person name="Mayer K.F."/>
            <person name="Schwartz D.C."/>
            <person name="Town C.D."/>
        </authorList>
    </citation>
    <scope>GENOME REANNOTATION</scope>
    <source>
        <strain evidence="24">A17</strain>
        <strain evidence="25 26">cv. Jemalong A17</strain>
    </source>
</reference>
<dbReference type="Gene3D" id="1.10.510.10">
    <property type="entry name" value="Transferase(Phosphotransferase) domain 1"/>
    <property type="match status" value="1"/>
</dbReference>
<keyword evidence="13" id="KW-1015">Disulfide bond</keyword>
<evidence type="ECO:0000313" key="25">
    <source>
        <dbReference type="EnsemblPlants" id="AES93667"/>
    </source>
</evidence>
<keyword evidence="6 21" id="KW-0732">Signal</keyword>
<keyword evidence="8 18" id="KW-0547">Nucleotide-binding</keyword>
<keyword evidence="14" id="KW-0675">Receptor</keyword>
<evidence type="ECO:0000256" key="13">
    <source>
        <dbReference type="ARBA" id="ARBA00023157"/>
    </source>
</evidence>
<evidence type="ECO:0000259" key="23">
    <source>
        <dbReference type="PROSITE" id="PS50927"/>
    </source>
</evidence>
<evidence type="ECO:0000256" key="21">
    <source>
        <dbReference type="SAM" id="SignalP"/>
    </source>
</evidence>
<dbReference type="InterPro" id="IPR000858">
    <property type="entry name" value="S_locus_glycoprot_dom"/>
</dbReference>
<sequence>MSLAMFLPCIILVLISSLNVLYAIDLKSSITAGSNSTWKSPSGYFEFGFYPLPNGLFLPGIWFAKIPQKTFVWYQTPSVETNSLLQLTSEGHLLITYPNGTTSHTIDNIGGYSEAANSAYMQDDGNFVLKDSNLRTVWDSFNSPSNTILPGQTLKSNQILYSKGKGDSNYSMGNFMLEMQADGNLILKAHQWSDPSYWYTSTLVSNLSLVFNETSSLLYLATGIGNIIYSLTKSTPTPVKDYYHRATIDENGNFQQYVYHKRNGTNWERVWRAIDDPCRVDYVCGIYGLCTSPDNESVNCECIQGYIPLDQEDVSKGCRPKTVINYCSGPSMMNFELRVFDDTDFQFYPDFALINDVDLESCKKSVIDDCNIIAATYNSSTSTCAKKRMPLLNARNSSSSKGQKALLKVPYSNNESNTIEVSKNKSFNVRVFLKVMVAISATLACFFGALAAYYHPFVKRLITRRKKYLNATAIGINFREFTFQELHEATDGFSRILGRGSSGKVYHGTLIIDDTEIGIAVKKLEKKIEKSENEFMTELKIIGLTHHKNLVKLLGFCMEDNHRLLVYELMPNGALSSLLFGEGERPQWSQRVEMALGIARGLLYLHEECETQIIHCDIKPQNVLLDANHIAKIADFGLSKLLNKDQTRTSTNFRGTIGYIAPEWLRSAPITAKVDVFSYGVMLLEIICCRRGSEDDDLVLVNLVLRCMVTRKLEIVVSHDLEVLNDFKRFEQMALVGLWCLHPNPTLRPSMKKVTQMLEGTVEVGVPPLLYDQMMANQNSYSL</sequence>
<evidence type="ECO:0000256" key="1">
    <source>
        <dbReference type="ARBA" id="ARBA00004479"/>
    </source>
</evidence>
<dbReference type="FunFam" id="3.30.200.20:FF:000059">
    <property type="entry name" value="S-receptor-like serine/threonine-protein kinase"/>
    <property type="match status" value="1"/>
</dbReference>
<feature type="chain" id="PRO_5014573295" description="Receptor-like serine/threonine-protein kinase" evidence="21">
    <location>
        <begin position="24"/>
        <end position="783"/>
    </location>
</feature>
<dbReference type="Gene3D" id="3.30.200.20">
    <property type="entry name" value="Phosphorylase Kinase, domain 1"/>
    <property type="match status" value="1"/>
</dbReference>
<evidence type="ECO:0000256" key="15">
    <source>
        <dbReference type="ARBA" id="ARBA00023180"/>
    </source>
</evidence>
<dbReference type="GO" id="GO:0005524">
    <property type="term" value="F:ATP binding"/>
    <property type="evidence" value="ECO:0007669"/>
    <property type="project" value="UniProtKB-UniRule"/>
</dbReference>
<dbReference type="EMBL" id="CM001221">
    <property type="protein sequence ID" value="AES93667.1"/>
    <property type="molecule type" value="Genomic_DNA"/>
</dbReference>
<evidence type="ECO:0000256" key="10">
    <source>
        <dbReference type="ARBA" id="ARBA00022840"/>
    </source>
</evidence>
<keyword evidence="15" id="KW-0325">Glycoprotein</keyword>
<dbReference type="GO" id="GO:0016020">
    <property type="term" value="C:membrane"/>
    <property type="evidence" value="ECO:0007669"/>
    <property type="project" value="UniProtKB-SubCell"/>
</dbReference>
<keyword evidence="26" id="KW-1185">Reference proteome</keyword>
<dbReference type="PROSITE" id="PS50011">
    <property type="entry name" value="PROTEIN_KINASE_DOM"/>
    <property type="match status" value="1"/>
</dbReference>
<evidence type="ECO:0000256" key="8">
    <source>
        <dbReference type="ARBA" id="ARBA00022741"/>
    </source>
</evidence>
<evidence type="ECO:0000256" key="14">
    <source>
        <dbReference type="ARBA" id="ARBA00023170"/>
    </source>
</evidence>
<dbReference type="PANTHER" id="PTHR47976">
    <property type="entry name" value="G-TYPE LECTIN S-RECEPTOR-LIKE SERINE/THREONINE-PROTEIN KINASE SD2-5"/>
    <property type="match status" value="1"/>
</dbReference>
<keyword evidence="11 20" id="KW-1133">Transmembrane helix</keyword>
<dbReference type="PIRSF" id="PIRSF000641">
    <property type="entry name" value="SRK"/>
    <property type="match status" value="1"/>
</dbReference>
<dbReference type="Proteomes" id="UP000002051">
    <property type="component" value="Chromosome 5"/>
</dbReference>
<keyword evidence="10 18" id="KW-0067">ATP-binding</keyword>
<keyword evidence="5 20" id="KW-0812">Transmembrane</keyword>
<keyword evidence="7" id="KW-0430">Lectin</keyword>
<keyword evidence="3" id="KW-0245">EGF-like domain</keyword>
<dbReference type="OMA" id="CGRRHIE"/>
<evidence type="ECO:0000256" key="4">
    <source>
        <dbReference type="ARBA" id="ARBA00022679"/>
    </source>
</evidence>
<dbReference type="InterPro" id="IPR024171">
    <property type="entry name" value="SRK-like_kinase"/>
</dbReference>